<keyword evidence="4" id="KW-1133">Transmembrane helix</keyword>
<reference evidence="6 7" key="1">
    <citation type="submission" date="2018-04" db="EMBL/GenBank/DDBJ databases">
        <authorList>
            <person name="Vogel A."/>
        </authorList>
    </citation>
    <scope>NUCLEOTIDE SEQUENCE [LARGE SCALE GENOMIC DNA]</scope>
</reference>
<name>A0A484L5I9_9ASTE</name>
<protein>
    <recommendedName>
        <fullName evidence="5">GRF-type domain-containing protein</fullName>
    </recommendedName>
</protein>
<dbReference type="InterPro" id="IPR010666">
    <property type="entry name" value="Znf_GRF"/>
</dbReference>
<evidence type="ECO:0000256" key="2">
    <source>
        <dbReference type="ARBA" id="ARBA00022771"/>
    </source>
</evidence>
<keyword evidence="7" id="KW-1185">Reference proteome</keyword>
<evidence type="ECO:0000256" key="1">
    <source>
        <dbReference type="ARBA" id="ARBA00022723"/>
    </source>
</evidence>
<organism evidence="6 7">
    <name type="scientific">Cuscuta campestris</name>
    <dbReference type="NCBI Taxonomy" id="132261"/>
    <lineage>
        <taxon>Eukaryota</taxon>
        <taxon>Viridiplantae</taxon>
        <taxon>Streptophyta</taxon>
        <taxon>Embryophyta</taxon>
        <taxon>Tracheophyta</taxon>
        <taxon>Spermatophyta</taxon>
        <taxon>Magnoliopsida</taxon>
        <taxon>eudicotyledons</taxon>
        <taxon>Gunneridae</taxon>
        <taxon>Pentapetalae</taxon>
        <taxon>asterids</taxon>
        <taxon>lamiids</taxon>
        <taxon>Solanales</taxon>
        <taxon>Convolvulaceae</taxon>
        <taxon>Cuscuteae</taxon>
        <taxon>Cuscuta</taxon>
        <taxon>Cuscuta subgen. Grammica</taxon>
        <taxon>Cuscuta sect. Cleistogrammica</taxon>
    </lineage>
</organism>
<evidence type="ECO:0000313" key="6">
    <source>
        <dbReference type="EMBL" id="VFQ71603.1"/>
    </source>
</evidence>
<evidence type="ECO:0000259" key="5">
    <source>
        <dbReference type="Pfam" id="PF06839"/>
    </source>
</evidence>
<evidence type="ECO:0000256" key="3">
    <source>
        <dbReference type="ARBA" id="ARBA00022833"/>
    </source>
</evidence>
<feature type="transmembrane region" description="Helical" evidence="4">
    <location>
        <begin position="143"/>
        <end position="164"/>
    </location>
</feature>
<accession>A0A484L5I9</accession>
<keyword evidence="3" id="KW-0862">Zinc</keyword>
<sequence>MASSSSTSNYRVKKETRRQYEAISSNLKMARPELDLRYGTVKCDCLPQSRNCVIRVVTDHEKPNKGRLFYTCDHCGFFLWCHPLKAEFRGEPLPIDSSVMGRFVRNYGEFEEESYLHENARGAQNEVNAAVPRENHSNRGVNLYQTINLFCKLLGLVVVLVALLK</sequence>
<dbReference type="AlphaFoldDB" id="A0A484L5I9"/>
<keyword evidence="2" id="KW-0863">Zinc-finger</keyword>
<dbReference type="Proteomes" id="UP000595140">
    <property type="component" value="Unassembled WGS sequence"/>
</dbReference>
<gene>
    <name evidence="6" type="ORF">CCAM_LOCUS13379</name>
</gene>
<evidence type="ECO:0000256" key="4">
    <source>
        <dbReference type="SAM" id="Phobius"/>
    </source>
</evidence>
<proteinExistence type="predicted"/>
<dbReference type="EMBL" id="OOIL02001045">
    <property type="protein sequence ID" value="VFQ71603.1"/>
    <property type="molecule type" value="Genomic_DNA"/>
</dbReference>
<keyword evidence="1" id="KW-0479">Metal-binding</keyword>
<dbReference type="Pfam" id="PF06839">
    <property type="entry name" value="Zn_ribbon_GRF"/>
    <property type="match status" value="1"/>
</dbReference>
<evidence type="ECO:0000313" key="7">
    <source>
        <dbReference type="Proteomes" id="UP000595140"/>
    </source>
</evidence>
<feature type="domain" description="GRF-type" evidence="5">
    <location>
        <begin position="43"/>
        <end position="81"/>
    </location>
</feature>
<dbReference type="GO" id="GO:0008270">
    <property type="term" value="F:zinc ion binding"/>
    <property type="evidence" value="ECO:0007669"/>
    <property type="project" value="UniProtKB-KW"/>
</dbReference>
<keyword evidence="4" id="KW-0472">Membrane</keyword>
<dbReference type="OrthoDB" id="430051at2759"/>
<keyword evidence="4" id="KW-0812">Transmembrane</keyword>